<comment type="caution">
    <text evidence="2">The sequence shown here is derived from an EMBL/GenBank/DDBJ whole genome shotgun (WGS) entry which is preliminary data.</text>
</comment>
<keyword evidence="1" id="KW-0812">Transmembrane</keyword>
<evidence type="ECO:0000313" key="3">
    <source>
        <dbReference type="Proteomes" id="UP000094527"/>
    </source>
</evidence>
<feature type="transmembrane region" description="Helical" evidence="1">
    <location>
        <begin position="89"/>
        <end position="107"/>
    </location>
</feature>
<proteinExistence type="predicted"/>
<organism evidence="2 3">
    <name type="scientific">Orchesella cincta</name>
    <name type="common">Springtail</name>
    <name type="synonym">Podura cincta</name>
    <dbReference type="NCBI Taxonomy" id="48709"/>
    <lineage>
        <taxon>Eukaryota</taxon>
        <taxon>Metazoa</taxon>
        <taxon>Ecdysozoa</taxon>
        <taxon>Arthropoda</taxon>
        <taxon>Hexapoda</taxon>
        <taxon>Collembola</taxon>
        <taxon>Entomobryomorpha</taxon>
        <taxon>Entomobryoidea</taxon>
        <taxon>Orchesellidae</taxon>
        <taxon>Orchesellinae</taxon>
        <taxon>Orchesella</taxon>
    </lineage>
</organism>
<feature type="transmembrane region" description="Helical" evidence="1">
    <location>
        <begin position="50"/>
        <end position="69"/>
    </location>
</feature>
<gene>
    <name evidence="2" type="ORF">Ocin01_03416</name>
</gene>
<evidence type="ECO:0000256" key="1">
    <source>
        <dbReference type="SAM" id="Phobius"/>
    </source>
</evidence>
<feature type="transmembrane region" description="Helical" evidence="1">
    <location>
        <begin position="114"/>
        <end position="134"/>
    </location>
</feature>
<dbReference type="Proteomes" id="UP000094527">
    <property type="component" value="Unassembled WGS sequence"/>
</dbReference>
<keyword evidence="1" id="KW-0472">Membrane</keyword>
<name>A0A1D2NDB9_ORCCI</name>
<keyword evidence="3" id="KW-1185">Reference proteome</keyword>
<feature type="transmembrane region" description="Helical" evidence="1">
    <location>
        <begin position="154"/>
        <end position="179"/>
    </location>
</feature>
<evidence type="ECO:0000313" key="2">
    <source>
        <dbReference type="EMBL" id="ODN03258.1"/>
    </source>
</evidence>
<protein>
    <submittedName>
        <fullName evidence="2">Uncharacterized protein</fullName>
    </submittedName>
</protein>
<keyword evidence="1" id="KW-1133">Transmembrane helix</keyword>
<reference evidence="2 3" key="1">
    <citation type="journal article" date="2016" name="Genome Biol. Evol.">
        <title>Gene Family Evolution Reflects Adaptation to Soil Environmental Stressors in the Genome of the Collembolan Orchesella cincta.</title>
        <authorList>
            <person name="Faddeeva-Vakhrusheva A."/>
            <person name="Derks M.F."/>
            <person name="Anvar S.Y."/>
            <person name="Agamennone V."/>
            <person name="Suring W."/>
            <person name="Smit S."/>
            <person name="van Straalen N.M."/>
            <person name="Roelofs D."/>
        </authorList>
    </citation>
    <scope>NUCLEOTIDE SEQUENCE [LARGE SCALE GENOMIC DNA]</scope>
    <source>
        <tissue evidence="2">Mixed pool</tissue>
    </source>
</reference>
<accession>A0A1D2NDB9</accession>
<dbReference type="EMBL" id="LJIJ01000080">
    <property type="protein sequence ID" value="ODN03258.1"/>
    <property type="molecule type" value="Genomic_DNA"/>
</dbReference>
<dbReference type="AlphaFoldDB" id="A0A1D2NDB9"/>
<sequence>MEKRTPEPSCTMMHKSFLVKLVLMITTKFPQLICVENTTHYTWGKPLIRMFLEIQCISVACIVVSQIWILSYHGETMLEITDVDITKPMVYVLAIIYGSIVHMRPSYWKVTMVLMAYVLCTYYSVMEATGALNIAMTPAFTKFLTADPENPKIWIPWALGFAFHVHVSVTSFALALIALRDLYNFDPVSVPQFQLLNGKVEFTKQPDAEDCQGTATAIHAERGDGQACNVNGGYAVSLSVV</sequence>